<keyword evidence="3" id="KW-1185">Reference proteome</keyword>
<accession>A0A4Y2E2W7</accession>
<organism evidence="2 3">
    <name type="scientific">Araneus ventricosus</name>
    <name type="common">Orbweaver spider</name>
    <name type="synonym">Epeira ventricosa</name>
    <dbReference type="NCBI Taxonomy" id="182803"/>
    <lineage>
        <taxon>Eukaryota</taxon>
        <taxon>Metazoa</taxon>
        <taxon>Ecdysozoa</taxon>
        <taxon>Arthropoda</taxon>
        <taxon>Chelicerata</taxon>
        <taxon>Arachnida</taxon>
        <taxon>Araneae</taxon>
        <taxon>Araneomorphae</taxon>
        <taxon>Entelegynae</taxon>
        <taxon>Araneoidea</taxon>
        <taxon>Araneidae</taxon>
        <taxon>Araneus</taxon>
    </lineage>
</organism>
<proteinExistence type="predicted"/>
<evidence type="ECO:0000313" key="3">
    <source>
        <dbReference type="Proteomes" id="UP000499080"/>
    </source>
</evidence>
<comment type="caution">
    <text evidence="2">The sequence shown here is derived from an EMBL/GenBank/DDBJ whole genome shotgun (WGS) entry which is preliminary data.</text>
</comment>
<dbReference type="AlphaFoldDB" id="A0A4Y2E2W7"/>
<sequence length="89" mass="10327">MEICNVVRHWYILLLHTVTMVVETFVPSVHQRIETGTGELSIKVVEPRQDGLLRFGIDSEMLTSQVLLQRSKEMKVTWCEVRVVGRVFQ</sequence>
<gene>
    <name evidence="2" type="ORF">AVEN_273414_1</name>
</gene>
<keyword evidence="1" id="KW-0732">Signal</keyword>
<evidence type="ECO:0008006" key="4">
    <source>
        <dbReference type="Google" id="ProtNLM"/>
    </source>
</evidence>
<evidence type="ECO:0000256" key="1">
    <source>
        <dbReference type="SAM" id="SignalP"/>
    </source>
</evidence>
<protein>
    <recommendedName>
        <fullName evidence="4">Secreted protein</fullName>
    </recommendedName>
</protein>
<feature type="signal peptide" evidence="1">
    <location>
        <begin position="1"/>
        <end position="24"/>
    </location>
</feature>
<feature type="chain" id="PRO_5021340888" description="Secreted protein" evidence="1">
    <location>
        <begin position="25"/>
        <end position="89"/>
    </location>
</feature>
<name>A0A4Y2E2W7_ARAVE</name>
<evidence type="ECO:0000313" key="2">
    <source>
        <dbReference type="EMBL" id="GBM22224.1"/>
    </source>
</evidence>
<reference evidence="2 3" key="1">
    <citation type="journal article" date="2019" name="Sci. Rep.">
        <title>Orb-weaving spider Araneus ventricosus genome elucidates the spidroin gene catalogue.</title>
        <authorList>
            <person name="Kono N."/>
            <person name="Nakamura H."/>
            <person name="Ohtoshi R."/>
            <person name="Moran D.A.P."/>
            <person name="Shinohara A."/>
            <person name="Yoshida Y."/>
            <person name="Fujiwara M."/>
            <person name="Mori M."/>
            <person name="Tomita M."/>
            <person name="Arakawa K."/>
        </authorList>
    </citation>
    <scope>NUCLEOTIDE SEQUENCE [LARGE SCALE GENOMIC DNA]</scope>
</reference>
<dbReference type="EMBL" id="BGPR01000476">
    <property type="protein sequence ID" value="GBM22224.1"/>
    <property type="molecule type" value="Genomic_DNA"/>
</dbReference>
<dbReference type="Proteomes" id="UP000499080">
    <property type="component" value="Unassembled WGS sequence"/>
</dbReference>